<comment type="caution">
    <text evidence="1">The sequence shown here is derived from an EMBL/GenBank/DDBJ whole genome shotgun (WGS) entry which is preliminary data.</text>
</comment>
<gene>
    <name evidence="1" type="ORF">S01H4_48558</name>
</gene>
<dbReference type="AlphaFoldDB" id="X1B9H7"/>
<proteinExistence type="predicted"/>
<sequence length="77" mass="9300">FTEILDLIWTLSQFEEYSEQWNLGRQLLFEDFPFWNSTSIDLENFPIQLKALRSLLSYSESEILLNSLNFEFFSTFF</sequence>
<reference evidence="1" key="1">
    <citation type="journal article" date="2014" name="Front. Microbiol.">
        <title>High frequency of phylogenetically diverse reductive dehalogenase-homologous genes in deep subseafloor sedimentary metagenomes.</title>
        <authorList>
            <person name="Kawai M."/>
            <person name="Futagami T."/>
            <person name="Toyoda A."/>
            <person name="Takaki Y."/>
            <person name="Nishi S."/>
            <person name="Hori S."/>
            <person name="Arai W."/>
            <person name="Tsubouchi T."/>
            <person name="Morono Y."/>
            <person name="Uchiyama I."/>
            <person name="Ito T."/>
            <person name="Fujiyama A."/>
            <person name="Inagaki F."/>
            <person name="Takami H."/>
        </authorList>
    </citation>
    <scope>NUCLEOTIDE SEQUENCE</scope>
    <source>
        <strain evidence="1">Expedition CK06-06</strain>
    </source>
</reference>
<dbReference type="EMBL" id="BART01027386">
    <property type="protein sequence ID" value="GAG92439.1"/>
    <property type="molecule type" value="Genomic_DNA"/>
</dbReference>
<evidence type="ECO:0000313" key="1">
    <source>
        <dbReference type="EMBL" id="GAG92439.1"/>
    </source>
</evidence>
<name>X1B9H7_9ZZZZ</name>
<feature type="non-terminal residue" evidence="1">
    <location>
        <position position="1"/>
    </location>
</feature>
<organism evidence="1">
    <name type="scientific">marine sediment metagenome</name>
    <dbReference type="NCBI Taxonomy" id="412755"/>
    <lineage>
        <taxon>unclassified sequences</taxon>
        <taxon>metagenomes</taxon>
        <taxon>ecological metagenomes</taxon>
    </lineage>
</organism>
<protein>
    <submittedName>
        <fullName evidence="1">Uncharacterized protein</fullName>
    </submittedName>
</protein>
<accession>X1B9H7</accession>